<dbReference type="PANTHER" id="PTHR11360">
    <property type="entry name" value="MONOCARBOXYLATE TRANSPORTER"/>
    <property type="match status" value="1"/>
</dbReference>
<keyword evidence="1" id="KW-1133">Transmembrane helix</keyword>
<keyword evidence="3" id="KW-1185">Reference proteome</keyword>
<feature type="transmembrane region" description="Helical" evidence="1">
    <location>
        <begin position="246"/>
        <end position="267"/>
    </location>
</feature>
<evidence type="ECO:0000313" key="2">
    <source>
        <dbReference type="EMBL" id="ODN05506.1"/>
    </source>
</evidence>
<reference evidence="2 3" key="1">
    <citation type="journal article" date="2016" name="Genome Biol. Evol.">
        <title>Gene Family Evolution Reflects Adaptation to Soil Environmental Stressors in the Genome of the Collembolan Orchesella cincta.</title>
        <authorList>
            <person name="Faddeeva-Vakhrusheva A."/>
            <person name="Derks M.F."/>
            <person name="Anvar S.Y."/>
            <person name="Agamennone V."/>
            <person name="Suring W."/>
            <person name="Smit S."/>
            <person name="van Straalen N.M."/>
            <person name="Roelofs D."/>
        </authorList>
    </citation>
    <scope>NUCLEOTIDE SEQUENCE [LARGE SCALE GENOMIC DNA]</scope>
    <source>
        <tissue evidence="2">Mixed pool</tissue>
    </source>
</reference>
<dbReference type="STRING" id="48709.A0A1D2NKL9"/>
<dbReference type="InterPro" id="IPR036259">
    <property type="entry name" value="MFS_trans_sf"/>
</dbReference>
<feature type="transmembrane region" description="Helical" evidence="1">
    <location>
        <begin position="105"/>
        <end position="125"/>
    </location>
</feature>
<organism evidence="2 3">
    <name type="scientific">Orchesella cincta</name>
    <name type="common">Springtail</name>
    <name type="synonym">Podura cincta</name>
    <dbReference type="NCBI Taxonomy" id="48709"/>
    <lineage>
        <taxon>Eukaryota</taxon>
        <taxon>Metazoa</taxon>
        <taxon>Ecdysozoa</taxon>
        <taxon>Arthropoda</taxon>
        <taxon>Hexapoda</taxon>
        <taxon>Collembola</taxon>
        <taxon>Entomobryomorpha</taxon>
        <taxon>Entomobryoidea</taxon>
        <taxon>Orchesellidae</taxon>
        <taxon>Orchesellinae</taxon>
        <taxon>Orchesella</taxon>
    </lineage>
</organism>
<sequence>MSRTPGLWCLVDVRTTAILQDQILKTNPCAPGAEVAKTRRRKFGGKTLLENCDDPACGFDRGKDFISILGGMVVVATIFGILNSMPIFIPYASIEYEAGYIELNLIWATSLLVFNITSGISSPIIEYAGHRLTALFGMLFVFVGVLLDSQVFHIAVLWVGYVVLVGIGGGLAYSASFCLPADLFRKKLVLGCTPDENGGEENKSAKIRECVYKTVKTKKQEDECEHERHCLCVCVCDMRLFTDKSFLLWASLFMIATVNFGVPYMAFVSYAETVGAPISAWYITSYSIASVALDVGWLQIPTLLSFSTELFSRFA</sequence>
<evidence type="ECO:0000256" key="1">
    <source>
        <dbReference type="SAM" id="Phobius"/>
    </source>
</evidence>
<comment type="caution">
    <text evidence="2">The sequence shown here is derived from an EMBL/GenBank/DDBJ whole genome shotgun (WGS) entry which is preliminary data.</text>
</comment>
<feature type="transmembrane region" description="Helical" evidence="1">
    <location>
        <begin position="158"/>
        <end position="179"/>
    </location>
</feature>
<keyword evidence="1" id="KW-0472">Membrane</keyword>
<proteinExistence type="predicted"/>
<protein>
    <submittedName>
        <fullName evidence="2">Monocarboxylate transporter 8</fullName>
    </submittedName>
</protein>
<dbReference type="AlphaFoldDB" id="A0A1D2NKL9"/>
<dbReference type="EMBL" id="LJIJ01000022">
    <property type="protein sequence ID" value="ODN05506.1"/>
    <property type="molecule type" value="Genomic_DNA"/>
</dbReference>
<feature type="transmembrane region" description="Helical" evidence="1">
    <location>
        <begin position="279"/>
        <end position="298"/>
    </location>
</feature>
<keyword evidence="1" id="KW-0812">Transmembrane</keyword>
<feature type="transmembrane region" description="Helical" evidence="1">
    <location>
        <begin position="132"/>
        <end position="152"/>
    </location>
</feature>
<name>A0A1D2NKL9_ORCCI</name>
<dbReference type="SUPFAM" id="SSF103473">
    <property type="entry name" value="MFS general substrate transporter"/>
    <property type="match status" value="1"/>
</dbReference>
<feature type="transmembrane region" description="Helical" evidence="1">
    <location>
        <begin position="68"/>
        <end position="93"/>
    </location>
</feature>
<gene>
    <name evidence="2" type="ORF">Ocin01_01180</name>
</gene>
<dbReference type="Proteomes" id="UP000094527">
    <property type="component" value="Unassembled WGS sequence"/>
</dbReference>
<dbReference type="OrthoDB" id="8291760at2759"/>
<evidence type="ECO:0000313" key="3">
    <source>
        <dbReference type="Proteomes" id="UP000094527"/>
    </source>
</evidence>
<accession>A0A1D2NKL9</accession>
<dbReference type="InterPro" id="IPR050327">
    <property type="entry name" value="Proton-linked_MCT"/>
</dbReference>